<protein>
    <submittedName>
        <fullName evidence="1">Uncharacterized protein</fullName>
    </submittedName>
</protein>
<evidence type="ECO:0000313" key="1">
    <source>
        <dbReference type="EMBL" id="MCU6762617.1"/>
    </source>
</evidence>
<keyword evidence="2" id="KW-1185">Reference proteome</keyword>
<dbReference type="RefSeq" id="WP_158425317.1">
    <property type="nucleotide sequence ID" value="NZ_JAOQJQ010000003.1"/>
</dbReference>
<sequence>MVLTEKDQGLLKRKFAGLVVSCAGETERNEEEKKNKKSVSWRYFSLSSKTGKFLYQAFRDEELLFILRKIAEKLNHSPSQKEVLWVFREYIKKRFQKWPYALERAGLSKGAGKGGKTLSQAQTEEQERKEILEELKNMAEVNGYLPHPHQCPKLTEKIKKYYDSWGKALLDAGIPSVRYSEKTVYSIPDLNQEEWTLLHKLSGISRRLGRAPMHHEIDEDVKRRLLERCGSWRNVLYQIGLEPVVRMKPFDKCYLDYRQNQNKSRHSRNLRNCYYRVLNMDEPARADLEALKKKAAKDGKMPEKNQVPEPVRKRLQDACGSWGNVLYQLRI</sequence>
<evidence type="ECO:0000313" key="2">
    <source>
        <dbReference type="Proteomes" id="UP001652442"/>
    </source>
</evidence>
<proteinExistence type="predicted"/>
<dbReference type="InterPro" id="IPR041025">
    <property type="entry name" value="HNH_repeat"/>
</dbReference>
<organism evidence="1 2">
    <name type="scientific">Brotonthovivens ammoniilytica</name>
    <dbReference type="NCBI Taxonomy" id="2981725"/>
    <lineage>
        <taxon>Bacteria</taxon>
        <taxon>Bacillati</taxon>
        <taxon>Bacillota</taxon>
        <taxon>Clostridia</taxon>
        <taxon>Lachnospirales</taxon>
        <taxon>Lachnospiraceae</taxon>
        <taxon>Brotonthovivens</taxon>
    </lineage>
</organism>
<dbReference type="EMBL" id="JAOQJQ010000003">
    <property type="protein sequence ID" value="MCU6762617.1"/>
    <property type="molecule type" value="Genomic_DNA"/>
</dbReference>
<reference evidence="1 2" key="1">
    <citation type="journal article" date="2021" name="ISME Commun">
        <title>Automated analysis of genomic sequences facilitates high-throughput and comprehensive description of bacteria.</title>
        <authorList>
            <person name="Hitch T.C.A."/>
        </authorList>
    </citation>
    <scope>NUCLEOTIDE SEQUENCE [LARGE SCALE GENOMIC DNA]</scope>
    <source>
        <strain evidence="1 2">Sanger_109</strain>
    </source>
</reference>
<accession>A0ABT2TLV0</accession>
<name>A0ABT2TLV0_9FIRM</name>
<dbReference type="Proteomes" id="UP001652442">
    <property type="component" value="Unassembled WGS sequence"/>
</dbReference>
<dbReference type="Pfam" id="PF18780">
    <property type="entry name" value="HNH_repeat"/>
    <property type="match status" value="1"/>
</dbReference>
<comment type="caution">
    <text evidence="1">The sequence shown here is derived from an EMBL/GenBank/DDBJ whole genome shotgun (WGS) entry which is preliminary data.</text>
</comment>
<gene>
    <name evidence="1" type="ORF">OCV88_09745</name>
</gene>